<dbReference type="Proteomes" id="UP000095605">
    <property type="component" value="Unassembled WGS sequence"/>
</dbReference>
<name>A0A1E5RXW9_9ASCO</name>
<dbReference type="OrthoDB" id="10335980at2759"/>
<comment type="caution">
    <text evidence="1">The sequence shown here is derived from an EMBL/GenBank/DDBJ whole genome shotgun (WGS) entry which is preliminary data.</text>
</comment>
<gene>
    <name evidence="1" type="ORF">AWRI3578_g231</name>
</gene>
<reference evidence="2" key="1">
    <citation type="journal article" date="2016" name="Genome Announc.">
        <title>Genome sequences of three species of Hanseniaspora isolated from spontaneous wine fermentations.</title>
        <authorList>
            <person name="Sternes P.R."/>
            <person name="Lee D."/>
            <person name="Kutyna D.R."/>
            <person name="Borneman A.R."/>
        </authorList>
    </citation>
    <scope>NUCLEOTIDE SEQUENCE [LARGE SCALE GENOMIC DNA]</scope>
    <source>
        <strain evidence="2">AWRI3578</strain>
    </source>
</reference>
<organism evidence="1 2">
    <name type="scientific">Hanseniaspora opuntiae</name>
    <dbReference type="NCBI Taxonomy" id="211096"/>
    <lineage>
        <taxon>Eukaryota</taxon>
        <taxon>Fungi</taxon>
        <taxon>Dikarya</taxon>
        <taxon>Ascomycota</taxon>
        <taxon>Saccharomycotina</taxon>
        <taxon>Saccharomycetes</taxon>
        <taxon>Saccharomycodales</taxon>
        <taxon>Saccharomycodaceae</taxon>
        <taxon>Hanseniaspora</taxon>
    </lineage>
</organism>
<sequence>MANPRRNSSRSSSRVPKLRIRRFKLDIIKRKPKPLKKEGLNGNFLVDIDGLPGHYPTPPEILVDYITRAAILSCINRGLVDIELKSQNINKQLSFKPPYFIDTNSWILFRSFFSVGVTYEIASQNNLSKILSTAWKKMEYLKDEWGTFHQFYHSFRRSEPDLDISFQIWLNLKYRKPKDYLIVHNTVCDKLFSVLGIANFLKVNEEGNYHIPNEKNKDGKLFPITDYILRFVCSNKKNVALLQKALTKLDNELSNYLSS</sequence>
<evidence type="ECO:0000313" key="1">
    <source>
        <dbReference type="EMBL" id="OEJ91585.1"/>
    </source>
</evidence>
<accession>A0A1E5RXW9</accession>
<proteinExistence type="predicted"/>
<evidence type="ECO:0000313" key="2">
    <source>
        <dbReference type="Proteomes" id="UP000095605"/>
    </source>
</evidence>
<dbReference type="AlphaFoldDB" id="A0A1E5RXW9"/>
<protein>
    <submittedName>
        <fullName evidence="1">Uncharacterized protein</fullName>
    </submittedName>
</protein>
<keyword evidence="2" id="KW-1185">Reference proteome</keyword>
<dbReference type="EMBL" id="LPNL01000002">
    <property type="protein sequence ID" value="OEJ91585.1"/>
    <property type="molecule type" value="Genomic_DNA"/>
</dbReference>